<gene>
    <name evidence="2" type="ORF">Gogos_000688</name>
</gene>
<name>A0A7J9CTF7_GOSGO</name>
<dbReference type="AlphaFoldDB" id="A0A7J9CTF7"/>
<protein>
    <submittedName>
        <fullName evidence="2">Uncharacterized protein</fullName>
    </submittedName>
</protein>
<feature type="transmembrane region" description="Helical" evidence="1">
    <location>
        <begin position="79"/>
        <end position="96"/>
    </location>
</feature>
<keyword evidence="1" id="KW-0472">Membrane</keyword>
<evidence type="ECO:0000313" key="2">
    <source>
        <dbReference type="EMBL" id="MBA0751787.1"/>
    </source>
</evidence>
<evidence type="ECO:0000313" key="3">
    <source>
        <dbReference type="Proteomes" id="UP000593579"/>
    </source>
</evidence>
<accession>A0A7J9CTF7</accession>
<keyword evidence="1" id="KW-0812">Transmembrane</keyword>
<keyword evidence="1" id="KW-1133">Transmembrane helix</keyword>
<sequence>MIKSGECIPDELFVNPNIWHVNVPLVVYITVEMYESEHVLSYSGVYANPFIFTQAPYIPPRFSSSISIRFCFWTSVLKYYTPMASTFLMLTIMYRLSMFRDRLRVPPLCHRCMGHNIIIPICRLCRKYLRDYCSTKMDHLPNHLFLD</sequence>
<dbReference type="Proteomes" id="UP000593579">
    <property type="component" value="Unassembled WGS sequence"/>
</dbReference>
<proteinExistence type="predicted"/>
<evidence type="ECO:0000256" key="1">
    <source>
        <dbReference type="SAM" id="Phobius"/>
    </source>
</evidence>
<reference evidence="2 3" key="1">
    <citation type="journal article" date="2019" name="Genome Biol. Evol.">
        <title>Insights into the evolution of the New World diploid cottons (Gossypium, subgenus Houzingenia) based on genome sequencing.</title>
        <authorList>
            <person name="Grover C.E."/>
            <person name="Arick M.A. 2nd"/>
            <person name="Thrash A."/>
            <person name="Conover J.L."/>
            <person name="Sanders W.S."/>
            <person name="Peterson D.G."/>
            <person name="Frelichowski J.E."/>
            <person name="Scheffler J.A."/>
            <person name="Scheffler B.E."/>
            <person name="Wendel J.F."/>
        </authorList>
    </citation>
    <scope>NUCLEOTIDE SEQUENCE [LARGE SCALE GENOMIC DNA]</scope>
    <source>
        <strain evidence="2">5</strain>
        <tissue evidence="2">Leaf</tissue>
    </source>
</reference>
<dbReference type="EMBL" id="JABEZY010000013">
    <property type="protein sequence ID" value="MBA0751787.1"/>
    <property type="molecule type" value="Genomic_DNA"/>
</dbReference>
<organism evidence="2 3">
    <name type="scientific">Gossypium gossypioides</name>
    <name type="common">Mexican cotton</name>
    <name type="synonym">Selera gossypioides</name>
    <dbReference type="NCBI Taxonomy" id="34282"/>
    <lineage>
        <taxon>Eukaryota</taxon>
        <taxon>Viridiplantae</taxon>
        <taxon>Streptophyta</taxon>
        <taxon>Embryophyta</taxon>
        <taxon>Tracheophyta</taxon>
        <taxon>Spermatophyta</taxon>
        <taxon>Magnoliopsida</taxon>
        <taxon>eudicotyledons</taxon>
        <taxon>Gunneridae</taxon>
        <taxon>Pentapetalae</taxon>
        <taxon>rosids</taxon>
        <taxon>malvids</taxon>
        <taxon>Malvales</taxon>
        <taxon>Malvaceae</taxon>
        <taxon>Malvoideae</taxon>
        <taxon>Gossypium</taxon>
    </lineage>
</organism>
<comment type="caution">
    <text evidence="2">The sequence shown here is derived from an EMBL/GenBank/DDBJ whole genome shotgun (WGS) entry which is preliminary data.</text>
</comment>
<keyword evidence="3" id="KW-1185">Reference proteome</keyword>